<evidence type="ECO:0000256" key="2">
    <source>
        <dbReference type="ARBA" id="ARBA00022737"/>
    </source>
</evidence>
<name>A0A9W7YBZ4_9FUNG</name>
<evidence type="ECO:0000256" key="1">
    <source>
        <dbReference type="ARBA" id="ARBA00022574"/>
    </source>
</evidence>
<dbReference type="CDD" id="cd00200">
    <property type="entry name" value="WD40"/>
    <property type="match status" value="1"/>
</dbReference>
<dbReference type="PROSITE" id="PS50294">
    <property type="entry name" value="WD_REPEATS_REGION"/>
    <property type="match status" value="5"/>
</dbReference>
<sequence length="510" mass="54798">MAPPRGGSSTPDASSELAQLRPVVDATVGIACGLFRGAAVAAGGAETTAAGRRLRVATKYRAEYLASRELPRGVDRPLQKGAVAAQPQQLPPLAAAANLKRITAGGDAGGCQRPVRGAASVDHEVQAVLDGLQGQQQKALAKRPKEPSRDLVLAAAARSSEAAGTLPPPPGQQIVRKRNYEPVKPEWHAPWKLTRVISGHIGWVRALAVEPGNAWFASGSVDRTIKIWDLASGTLKLTLTGHISPVRGLAVSARHPYLFSCGEDKQVKCWDLETNKVVRQYHGHLSGVYALSLHPVLDVLVTGGRDSVARVWDMRTKQQVHVLTGHKSTVSAVECQEADPQVITGSMDTTMKLWDLAAGKALTTLTHHKKSVRALALHPTEFGFASGGSDAIKQWRCPRGDFVQNFEGHTSIVNSLSVNTDGVLVSGGDDGSLRFWDWRSGHCFQEAATVVQPGSLDSEAGIFCSAFDRSGFRLLTGEADKTIKIWKEDDEATEESHPVDFRPSLGRRRS</sequence>
<feature type="repeat" description="WD" evidence="4">
    <location>
        <begin position="455"/>
        <end position="496"/>
    </location>
</feature>
<evidence type="ECO:0000313" key="7">
    <source>
        <dbReference type="Proteomes" id="UP001143981"/>
    </source>
</evidence>
<dbReference type="InterPro" id="IPR015943">
    <property type="entry name" value="WD40/YVTN_repeat-like_dom_sf"/>
</dbReference>
<dbReference type="PANTHER" id="PTHR19923">
    <property type="entry name" value="WD40 REPEAT PROTEINPRL1/PRL2-RELATED"/>
    <property type="match status" value="1"/>
</dbReference>
<feature type="repeat" description="WD" evidence="4">
    <location>
        <begin position="323"/>
        <end position="364"/>
    </location>
</feature>
<feature type="region of interest" description="Disordered" evidence="5">
    <location>
        <begin position="488"/>
        <end position="510"/>
    </location>
</feature>
<keyword evidence="7" id="KW-1185">Reference proteome</keyword>
<dbReference type="SMART" id="SM00320">
    <property type="entry name" value="WD40"/>
    <property type="match status" value="7"/>
</dbReference>
<dbReference type="PRINTS" id="PR00320">
    <property type="entry name" value="GPROTEINBRPT"/>
</dbReference>
<dbReference type="Gene3D" id="2.130.10.10">
    <property type="entry name" value="YVTN repeat-like/Quinoprotein amine dehydrogenase"/>
    <property type="match status" value="1"/>
</dbReference>
<dbReference type="EMBL" id="JANBOI010000369">
    <property type="protein sequence ID" value="KAJ1731090.1"/>
    <property type="molecule type" value="Genomic_DNA"/>
</dbReference>
<dbReference type="GO" id="GO:0071011">
    <property type="term" value="C:precatalytic spliceosome"/>
    <property type="evidence" value="ECO:0007669"/>
    <property type="project" value="TreeGrafter"/>
</dbReference>
<keyword evidence="1 4" id="KW-0853">WD repeat</keyword>
<dbReference type="GO" id="GO:0000974">
    <property type="term" value="C:Prp19 complex"/>
    <property type="evidence" value="ECO:0007669"/>
    <property type="project" value="TreeGrafter"/>
</dbReference>
<dbReference type="Pfam" id="PF00400">
    <property type="entry name" value="WD40"/>
    <property type="match status" value="7"/>
</dbReference>
<dbReference type="InterPro" id="IPR045241">
    <property type="entry name" value="Prp46/PLRG1-like"/>
</dbReference>
<reference evidence="6" key="1">
    <citation type="submission" date="2022-07" db="EMBL/GenBank/DDBJ databases">
        <title>Phylogenomic reconstructions and comparative analyses of Kickxellomycotina fungi.</title>
        <authorList>
            <person name="Reynolds N.K."/>
            <person name="Stajich J.E."/>
            <person name="Barry K."/>
            <person name="Grigoriev I.V."/>
            <person name="Crous P."/>
            <person name="Smith M.E."/>
        </authorList>
    </citation>
    <scope>NUCLEOTIDE SEQUENCE</scope>
    <source>
        <strain evidence="6">BCRC 34381</strain>
    </source>
</reference>
<evidence type="ECO:0000313" key="6">
    <source>
        <dbReference type="EMBL" id="KAJ1731090.1"/>
    </source>
</evidence>
<organism evidence="6 7">
    <name type="scientific">Coemansia biformis</name>
    <dbReference type="NCBI Taxonomy" id="1286918"/>
    <lineage>
        <taxon>Eukaryota</taxon>
        <taxon>Fungi</taxon>
        <taxon>Fungi incertae sedis</taxon>
        <taxon>Zoopagomycota</taxon>
        <taxon>Kickxellomycotina</taxon>
        <taxon>Kickxellomycetes</taxon>
        <taxon>Kickxellales</taxon>
        <taxon>Kickxellaceae</taxon>
        <taxon>Coemansia</taxon>
    </lineage>
</organism>
<dbReference type="AlphaFoldDB" id="A0A9W7YBZ4"/>
<dbReference type="GO" id="GO:0071013">
    <property type="term" value="C:catalytic step 2 spliceosome"/>
    <property type="evidence" value="ECO:0007669"/>
    <property type="project" value="TreeGrafter"/>
</dbReference>
<feature type="repeat" description="WD" evidence="4">
    <location>
        <begin position="406"/>
        <end position="446"/>
    </location>
</feature>
<dbReference type="InterPro" id="IPR019775">
    <property type="entry name" value="WD40_repeat_CS"/>
</dbReference>
<comment type="similarity">
    <text evidence="3">Belongs to the WD repeat PRL1/PRL2 family.</text>
</comment>
<comment type="caution">
    <text evidence="6">The sequence shown here is derived from an EMBL/GenBank/DDBJ whole genome shotgun (WGS) entry which is preliminary data.</text>
</comment>
<dbReference type="PANTHER" id="PTHR19923:SF0">
    <property type="entry name" value="PLEIOTROPIC REGULATOR 1"/>
    <property type="match status" value="1"/>
</dbReference>
<dbReference type="Proteomes" id="UP001143981">
    <property type="component" value="Unassembled WGS sequence"/>
</dbReference>
<proteinExistence type="inferred from homology"/>
<protein>
    <submittedName>
        <fullName evidence="6">Pre-mRNA-splicing factor prp46</fullName>
    </submittedName>
</protein>
<dbReference type="FunFam" id="2.130.10.10:FF:000012">
    <property type="entry name" value="Putative pleiotropic regulator 1"/>
    <property type="match status" value="1"/>
</dbReference>
<dbReference type="SUPFAM" id="SSF50978">
    <property type="entry name" value="WD40 repeat-like"/>
    <property type="match status" value="1"/>
</dbReference>
<feature type="repeat" description="WD" evidence="4">
    <location>
        <begin position="281"/>
        <end position="322"/>
    </location>
</feature>
<keyword evidence="2" id="KW-0677">Repeat</keyword>
<dbReference type="PROSITE" id="PS00678">
    <property type="entry name" value="WD_REPEATS_1"/>
    <property type="match status" value="2"/>
</dbReference>
<dbReference type="PROSITE" id="PS50082">
    <property type="entry name" value="WD_REPEATS_2"/>
    <property type="match status" value="6"/>
</dbReference>
<feature type="repeat" description="WD" evidence="4">
    <location>
        <begin position="197"/>
        <end position="238"/>
    </location>
</feature>
<evidence type="ECO:0000256" key="5">
    <source>
        <dbReference type="SAM" id="MobiDB-lite"/>
    </source>
</evidence>
<dbReference type="InterPro" id="IPR036322">
    <property type="entry name" value="WD40_repeat_dom_sf"/>
</dbReference>
<gene>
    <name evidence="6" type="primary">PRP46</name>
    <name evidence="6" type="ORF">LPJ61_002701</name>
</gene>
<dbReference type="InterPro" id="IPR001680">
    <property type="entry name" value="WD40_rpt"/>
</dbReference>
<evidence type="ECO:0000256" key="3">
    <source>
        <dbReference type="ARBA" id="ARBA00025726"/>
    </source>
</evidence>
<dbReference type="InterPro" id="IPR020472">
    <property type="entry name" value="WD40_PAC1"/>
</dbReference>
<feature type="repeat" description="WD" evidence="4">
    <location>
        <begin position="239"/>
        <end position="280"/>
    </location>
</feature>
<evidence type="ECO:0000256" key="4">
    <source>
        <dbReference type="PROSITE-ProRule" id="PRU00221"/>
    </source>
</evidence>
<accession>A0A9W7YBZ4</accession>
<dbReference type="GO" id="GO:0000398">
    <property type="term" value="P:mRNA splicing, via spliceosome"/>
    <property type="evidence" value="ECO:0007669"/>
    <property type="project" value="InterPro"/>
</dbReference>
<dbReference type="OrthoDB" id="10256122at2759"/>